<dbReference type="RefSeq" id="WP_208408410.1">
    <property type="nucleotide sequence ID" value="NZ_JAASQJ010000005.1"/>
</dbReference>
<organism evidence="1 2">
    <name type="scientific">Dyadobacter arcticus</name>
    <dbReference type="NCBI Taxonomy" id="1078754"/>
    <lineage>
        <taxon>Bacteria</taxon>
        <taxon>Pseudomonadati</taxon>
        <taxon>Bacteroidota</taxon>
        <taxon>Cytophagia</taxon>
        <taxon>Cytophagales</taxon>
        <taxon>Spirosomataceae</taxon>
        <taxon>Dyadobacter</taxon>
    </lineage>
</organism>
<name>A0ABX0UT76_9BACT</name>
<comment type="caution">
    <text evidence="1">The sequence shown here is derived from an EMBL/GenBank/DDBJ whole genome shotgun (WGS) entry which is preliminary data.</text>
</comment>
<proteinExistence type="predicted"/>
<sequence length="73" mass="8493">MSKFDFKRFHIRSMNASTDQERAAINQELKELYASLPDDEKKIFNEGLKKFLTSEVGRIKSDYESVHGLNQPN</sequence>
<keyword evidence="2" id="KW-1185">Reference proteome</keyword>
<gene>
    <name evidence="1" type="ORF">FHS68_004807</name>
</gene>
<reference evidence="1 2" key="1">
    <citation type="submission" date="2020-03" db="EMBL/GenBank/DDBJ databases">
        <title>Genomic Encyclopedia of Type Strains, Phase IV (KMG-IV): sequencing the most valuable type-strain genomes for metagenomic binning, comparative biology and taxonomic classification.</title>
        <authorList>
            <person name="Goeker M."/>
        </authorList>
    </citation>
    <scope>NUCLEOTIDE SEQUENCE [LARGE SCALE GENOMIC DNA]</scope>
    <source>
        <strain evidence="1 2">DSM 102865</strain>
    </source>
</reference>
<evidence type="ECO:0000313" key="2">
    <source>
        <dbReference type="Proteomes" id="UP001179181"/>
    </source>
</evidence>
<dbReference type="Proteomes" id="UP001179181">
    <property type="component" value="Unassembled WGS sequence"/>
</dbReference>
<accession>A0ABX0UT76</accession>
<evidence type="ECO:0000313" key="1">
    <source>
        <dbReference type="EMBL" id="NIJ55618.1"/>
    </source>
</evidence>
<protein>
    <submittedName>
        <fullName evidence="1">Uncharacterized protein</fullName>
    </submittedName>
</protein>
<dbReference type="EMBL" id="JAASQJ010000005">
    <property type="protein sequence ID" value="NIJ55618.1"/>
    <property type="molecule type" value="Genomic_DNA"/>
</dbReference>